<dbReference type="Pfam" id="PF14432">
    <property type="entry name" value="DYW_deaminase"/>
    <property type="match status" value="1"/>
</dbReference>
<dbReference type="NCBIfam" id="TIGR00756">
    <property type="entry name" value="PPR"/>
    <property type="match status" value="5"/>
</dbReference>
<gene>
    <name evidence="8" type="ORF">H6P81_003920</name>
</gene>
<dbReference type="FunFam" id="1.25.40.10:FF:000073">
    <property type="entry name" value="Pentatricopeptide repeat-containing protein chloroplastic"/>
    <property type="match status" value="1"/>
</dbReference>
<keyword evidence="9" id="KW-1185">Reference proteome</keyword>
<dbReference type="InterPro" id="IPR032867">
    <property type="entry name" value="DYW_dom"/>
</dbReference>
<dbReference type="Pfam" id="PF01535">
    <property type="entry name" value="PPR"/>
    <property type="match status" value="3"/>
</dbReference>
<dbReference type="InterPro" id="IPR011990">
    <property type="entry name" value="TPR-like_helical_dom_sf"/>
</dbReference>
<feature type="repeat" description="PPR" evidence="6">
    <location>
        <begin position="106"/>
        <end position="140"/>
    </location>
</feature>
<dbReference type="EMBL" id="JAINDJ010000002">
    <property type="protein sequence ID" value="KAG9459412.1"/>
    <property type="molecule type" value="Genomic_DNA"/>
</dbReference>
<comment type="caution">
    <text evidence="8">The sequence shown here is derived from an EMBL/GenBank/DDBJ whole genome shotgun (WGS) entry which is preliminary data.</text>
</comment>
<proteinExistence type="predicted"/>
<dbReference type="PANTHER" id="PTHR47926">
    <property type="entry name" value="PENTATRICOPEPTIDE REPEAT-CONTAINING PROTEIN"/>
    <property type="match status" value="1"/>
</dbReference>
<dbReference type="AlphaFoldDB" id="A0AAV7FDY9"/>
<feature type="domain" description="DYW" evidence="7">
    <location>
        <begin position="632"/>
        <end position="712"/>
    </location>
</feature>
<feature type="repeat" description="PPR" evidence="6">
    <location>
        <begin position="207"/>
        <end position="241"/>
    </location>
</feature>
<dbReference type="GO" id="GO:0009507">
    <property type="term" value="C:chloroplast"/>
    <property type="evidence" value="ECO:0007669"/>
    <property type="project" value="UniProtKB-SubCell"/>
</dbReference>
<accession>A0AAV7FDY9</accession>
<dbReference type="PANTHER" id="PTHR47926:SF440">
    <property type="entry name" value="REPEAT-CONTAINING PROTEIN, PUTATIVE-RELATED"/>
    <property type="match status" value="1"/>
</dbReference>
<dbReference type="Gene3D" id="1.25.40.10">
    <property type="entry name" value="Tetratricopeptide repeat domain"/>
    <property type="match status" value="5"/>
</dbReference>
<name>A0AAV7FDY9_ARIFI</name>
<evidence type="ECO:0000313" key="9">
    <source>
        <dbReference type="Proteomes" id="UP000825729"/>
    </source>
</evidence>
<dbReference type="FunFam" id="1.25.40.10:FF:000395">
    <property type="entry name" value="Pentatricopeptide repeat-containing protein chloroplastic"/>
    <property type="match status" value="1"/>
</dbReference>
<evidence type="ECO:0000256" key="6">
    <source>
        <dbReference type="PROSITE-ProRule" id="PRU00708"/>
    </source>
</evidence>
<dbReference type="InterPro" id="IPR002885">
    <property type="entry name" value="PPR_rpt"/>
</dbReference>
<dbReference type="InterPro" id="IPR046848">
    <property type="entry name" value="E_motif"/>
</dbReference>
<dbReference type="PROSITE" id="PS51375">
    <property type="entry name" value="PPR"/>
    <property type="match status" value="5"/>
</dbReference>
<dbReference type="FunFam" id="1.25.40.10:FF:000776">
    <property type="entry name" value="Pentatricopeptide repeat-containing protein At3g13880"/>
    <property type="match status" value="1"/>
</dbReference>
<keyword evidence="2" id="KW-0150">Chloroplast</keyword>
<dbReference type="Proteomes" id="UP000825729">
    <property type="component" value="Unassembled WGS sequence"/>
</dbReference>
<dbReference type="SUPFAM" id="SSF48452">
    <property type="entry name" value="TPR-like"/>
    <property type="match status" value="1"/>
</dbReference>
<evidence type="ECO:0000256" key="2">
    <source>
        <dbReference type="ARBA" id="ARBA00022528"/>
    </source>
</evidence>
<sequence>MDERDNFSWNVMLGGYAKAGFFDDALNLYYQMLWVGIKPDLYTFPCVLRTCAGIPDLERGRELHVHVVRFGYESDVDVTNALITMYAKCGDVCSARRVFDGIAHKDLISWNAVISGYVENEKCLQGLELFSMMQNRPVEPDVMTMTSVISACEVMCDMRLGMVIHGYVTKAGFVQNTSVGNSLIHMYAKSGKLEEAEQVFARMESKDVISWTAMISGFEKNGFPSKAVDAYEKMKLEGLEPDEVTLASVLAACSCLGFLDVGIEIHERARKRRILSYPMVANMLIDMYSKCKCVDKAVEVFRRTSAKNVITWTSMILGFRINGRSFEALNVFRQMLFELPPNMVVLVVVLSACSKIGALMCGKEIHAYALRNGLASEDYLPNAILDMYVKCGRMELAKKQFKIHGSKDVTSWNIMLSGYARQGYGSLAVGLFSEMIEAGVDPNDITFLALLCACSGSGMVSEGWQYFNSIKQRYNITPNLKHYTCMVDLLGRSGHLKEAHEFIEKMPIKPDAGVWGALLNACRIHRHVDLGQLAAKSIFEMDSQSVGYYVLLCNLYADNGRWDEVARVRNLMRERGLFVDPGCSWVEVKGNVNAFLSGDESHPQIKEIYAVLNSFYARMRTEIPDFPGSSQADVIEMSKAEIFCGHSERLAVGFALINTTPGTPISVTKNLYMCSGCHNTVKFISRIVRREITVRDTEQFHHFKDGSCSCGDEGYWGRRV</sequence>
<dbReference type="Pfam" id="PF20430">
    <property type="entry name" value="Eplus_motif"/>
    <property type="match status" value="1"/>
</dbReference>
<keyword evidence="3" id="KW-0934">Plastid</keyword>
<dbReference type="Pfam" id="PF20431">
    <property type="entry name" value="E_motif"/>
    <property type="match status" value="1"/>
</dbReference>
<evidence type="ECO:0000256" key="3">
    <source>
        <dbReference type="ARBA" id="ARBA00022640"/>
    </source>
</evidence>
<comment type="subcellular location">
    <subcellularLocation>
        <location evidence="1">Plastid</location>
        <location evidence="1">Chloroplast</location>
    </subcellularLocation>
</comment>
<feature type="repeat" description="PPR" evidence="6">
    <location>
        <begin position="5"/>
        <end position="39"/>
    </location>
</feature>
<keyword evidence="4" id="KW-0677">Repeat</keyword>
<dbReference type="GO" id="GO:0009451">
    <property type="term" value="P:RNA modification"/>
    <property type="evidence" value="ECO:0007669"/>
    <property type="project" value="InterPro"/>
</dbReference>
<reference evidence="8 9" key="1">
    <citation type="submission" date="2021-07" db="EMBL/GenBank/DDBJ databases">
        <title>The Aristolochia fimbriata genome: insights into angiosperm evolution, floral development and chemical biosynthesis.</title>
        <authorList>
            <person name="Jiao Y."/>
        </authorList>
    </citation>
    <scope>NUCLEOTIDE SEQUENCE [LARGE SCALE GENOMIC DNA]</scope>
    <source>
        <strain evidence="8">IBCAS-2021</strain>
        <tissue evidence="8">Leaf</tissue>
    </source>
</reference>
<dbReference type="Pfam" id="PF13041">
    <property type="entry name" value="PPR_2"/>
    <property type="match status" value="4"/>
</dbReference>
<feature type="repeat" description="PPR" evidence="6">
    <location>
        <begin position="408"/>
        <end position="442"/>
    </location>
</feature>
<dbReference type="InterPro" id="IPR046849">
    <property type="entry name" value="E2_motif"/>
</dbReference>
<evidence type="ECO:0000256" key="1">
    <source>
        <dbReference type="ARBA" id="ARBA00004229"/>
    </source>
</evidence>
<feature type="repeat" description="PPR" evidence="6">
    <location>
        <begin position="176"/>
        <end position="206"/>
    </location>
</feature>
<protein>
    <recommendedName>
        <fullName evidence="7">DYW domain-containing protein</fullName>
    </recommendedName>
</protein>
<keyword evidence="5" id="KW-0809">Transit peptide</keyword>
<dbReference type="FunFam" id="1.25.40.10:FF:000344">
    <property type="entry name" value="Pentatricopeptide repeat-containing protein"/>
    <property type="match status" value="1"/>
</dbReference>
<evidence type="ECO:0000256" key="5">
    <source>
        <dbReference type="ARBA" id="ARBA00022946"/>
    </source>
</evidence>
<evidence type="ECO:0000313" key="8">
    <source>
        <dbReference type="EMBL" id="KAG9459412.1"/>
    </source>
</evidence>
<dbReference type="GO" id="GO:0003723">
    <property type="term" value="F:RNA binding"/>
    <property type="evidence" value="ECO:0007669"/>
    <property type="project" value="InterPro"/>
</dbReference>
<organism evidence="8 9">
    <name type="scientific">Aristolochia fimbriata</name>
    <name type="common">White veined hardy Dutchman's pipe vine</name>
    <dbReference type="NCBI Taxonomy" id="158543"/>
    <lineage>
        <taxon>Eukaryota</taxon>
        <taxon>Viridiplantae</taxon>
        <taxon>Streptophyta</taxon>
        <taxon>Embryophyta</taxon>
        <taxon>Tracheophyta</taxon>
        <taxon>Spermatophyta</taxon>
        <taxon>Magnoliopsida</taxon>
        <taxon>Magnoliidae</taxon>
        <taxon>Piperales</taxon>
        <taxon>Aristolochiaceae</taxon>
        <taxon>Aristolochia</taxon>
    </lineage>
</organism>
<evidence type="ECO:0000259" key="7">
    <source>
        <dbReference type="Pfam" id="PF14432"/>
    </source>
</evidence>
<evidence type="ECO:0000256" key="4">
    <source>
        <dbReference type="ARBA" id="ARBA00022737"/>
    </source>
</evidence>
<dbReference type="InterPro" id="IPR046960">
    <property type="entry name" value="PPR_At4g14850-like_plant"/>
</dbReference>
<dbReference type="GO" id="GO:0008270">
    <property type="term" value="F:zinc ion binding"/>
    <property type="evidence" value="ECO:0007669"/>
    <property type="project" value="InterPro"/>
</dbReference>